<keyword evidence="7" id="KW-1185">Reference proteome</keyword>
<dbReference type="Pfam" id="PF13613">
    <property type="entry name" value="HTH_Tnp_4"/>
    <property type="match status" value="1"/>
</dbReference>
<keyword evidence="2" id="KW-0479">Metal-binding</keyword>
<dbReference type="GO" id="GO:0046872">
    <property type="term" value="F:metal ion binding"/>
    <property type="evidence" value="ECO:0007669"/>
    <property type="project" value="UniProtKB-KW"/>
</dbReference>
<dbReference type="Pfam" id="PF13359">
    <property type="entry name" value="DDE_Tnp_4"/>
    <property type="match status" value="1"/>
</dbReference>
<feature type="domain" description="Transposase Helix-turn-helix" evidence="5">
    <location>
        <begin position="27"/>
        <end position="76"/>
    </location>
</feature>
<feature type="domain" description="DDE Tnp4" evidence="4">
    <location>
        <begin position="106"/>
        <end position="265"/>
    </location>
</feature>
<evidence type="ECO:0000313" key="6">
    <source>
        <dbReference type="EMBL" id="OEJ29466.1"/>
    </source>
</evidence>
<comment type="caution">
    <text evidence="6">The sequence shown here is derived from an EMBL/GenBank/DDBJ whole genome shotgun (WGS) entry which is preliminary data.</text>
</comment>
<sequence>MAREDARLRERRGHDRLRAEGGGPVHQLVFTDRVIATLVILRFQLPHAALALFYGVDRSTITRAVHEIRPLLAARGFAVPGEEGLRLHTLADVFAYAAAKGVELRLDDTEVRVRRPKANRPGRRAFVSGKMRQNTKKATVVTDEKGRTLWAGAIRPGRMHDQTAVKSEGIEDLLEQYPQVKAKVDAGYRGLAKRFPGQVQAPPKKPGKDASAEETAAWETARKRQSSERICVEHANAEHKQWRPLQRYIGRREHYDETHLAIAGLVSDRTAER</sequence>
<evidence type="ECO:0000259" key="4">
    <source>
        <dbReference type="Pfam" id="PF13359"/>
    </source>
</evidence>
<dbReference type="AlphaFoldDB" id="A0A1E5PIW5"/>
<protein>
    <submittedName>
        <fullName evidence="6">Transposase</fullName>
    </submittedName>
</protein>
<dbReference type="Proteomes" id="UP000095759">
    <property type="component" value="Unassembled WGS sequence"/>
</dbReference>
<evidence type="ECO:0000256" key="1">
    <source>
        <dbReference type="ARBA" id="ARBA00001968"/>
    </source>
</evidence>
<dbReference type="InterPro" id="IPR027806">
    <property type="entry name" value="HARBI1_dom"/>
</dbReference>
<dbReference type="EMBL" id="MEHJ01000001">
    <property type="protein sequence ID" value="OEJ29466.1"/>
    <property type="molecule type" value="Genomic_DNA"/>
</dbReference>
<accession>A0A1E5PIW5</accession>
<reference evidence="6 7" key="1">
    <citation type="submission" date="2016-08" db="EMBL/GenBank/DDBJ databases">
        <title>Complete genome sequence of Streptomyces agglomeratus strain 6-3-2, a novel anti-MRSA actinomycete isolated from Wuli of Tebit, China.</title>
        <authorList>
            <person name="Chen X."/>
        </authorList>
    </citation>
    <scope>NUCLEOTIDE SEQUENCE [LARGE SCALE GENOMIC DNA]</scope>
    <source>
        <strain evidence="6 7">6-3-2</strain>
    </source>
</reference>
<gene>
    <name evidence="6" type="ORF">AS594_15400</name>
</gene>
<evidence type="ECO:0000313" key="7">
    <source>
        <dbReference type="Proteomes" id="UP000095759"/>
    </source>
</evidence>
<feature type="region of interest" description="Disordered" evidence="3">
    <location>
        <begin position="196"/>
        <end position="227"/>
    </location>
</feature>
<name>A0A1E5PIW5_9ACTN</name>
<comment type="cofactor">
    <cofactor evidence="1">
        <name>a divalent metal cation</name>
        <dbReference type="ChEBI" id="CHEBI:60240"/>
    </cofactor>
</comment>
<evidence type="ECO:0000259" key="5">
    <source>
        <dbReference type="Pfam" id="PF13613"/>
    </source>
</evidence>
<dbReference type="InterPro" id="IPR027805">
    <property type="entry name" value="Transposase_HTH_dom"/>
</dbReference>
<evidence type="ECO:0000256" key="3">
    <source>
        <dbReference type="SAM" id="MobiDB-lite"/>
    </source>
</evidence>
<proteinExistence type="predicted"/>
<dbReference type="STRING" id="285458.BGM19_36310"/>
<evidence type="ECO:0000256" key="2">
    <source>
        <dbReference type="ARBA" id="ARBA00022723"/>
    </source>
</evidence>
<organism evidence="6 7">
    <name type="scientific">Streptomyces agglomeratus</name>
    <dbReference type="NCBI Taxonomy" id="285458"/>
    <lineage>
        <taxon>Bacteria</taxon>
        <taxon>Bacillati</taxon>
        <taxon>Actinomycetota</taxon>
        <taxon>Actinomycetes</taxon>
        <taxon>Kitasatosporales</taxon>
        <taxon>Streptomycetaceae</taxon>
        <taxon>Streptomyces</taxon>
    </lineage>
</organism>